<gene>
    <name evidence="1" type="ORF">FDK22_01670</name>
</gene>
<protein>
    <submittedName>
        <fullName evidence="1">BrnT family toxin</fullName>
    </submittedName>
</protein>
<evidence type="ECO:0000313" key="1">
    <source>
        <dbReference type="EMBL" id="TLP40750.1"/>
    </source>
</evidence>
<dbReference type="AlphaFoldDB" id="A0A5R8Y4P4"/>
<dbReference type="OrthoDB" id="9814045at2"/>
<name>A0A5R8Y4P4_9BACT</name>
<proteinExistence type="predicted"/>
<keyword evidence="2" id="KW-1185">Reference proteome</keyword>
<reference evidence="1 2" key="1">
    <citation type="submission" date="2019-05" db="EMBL/GenBank/DDBJ databases">
        <title>Arcobacter sp. nov., isolated from sea sediment.</title>
        <authorList>
            <person name="Kim W."/>
        </authorList>
    </citation>
    <scope>NUCLEOTIDE SEQUENCE [LARGE SCALE GENOMIC DNA]</scope>
    <source>
        <strain evidence="1 2">CAU 1517</strain>
    </source>
</reference>
<dbReference type="Proteomes" id="UP000308901">
    <property type="component" value="Unassembled WGS sequence"/>
</dbReference>
<accession>A0A5R8Y4P4</accession>
<evidence type="ECO:0000313" key="2">
    <source>
        <dbReference type="Proteomes" id="UP000308901"/>
    </source>
</evidence>
<dbReference type="EMBL" id="VANU01000001">
    <property type="protein sequence ID" value="TLP40750.1"/>
    <property type="molecule type" value="Genomic_DNA"/>
</dbReference>
<sequence>MFKNKTIRYSFEKNEILKKDRDISFEDVILSIENGNLLDDIEHPNKEKYPNQNIFIILVKIKDYVYLVPYVEDEDSIFLKTIIPSRQMNKKYNKGAKNDT</sequence>
<dbReference type="RefSeq" id="WP_138151113.1">
    <property type="nucleotide sequence ID" value="NZ_VANU01000001.1"/>
</dbReference>
<organism evidence="1 2">
    <name type="scientific">Arcobacter arenosus</name>
    <dbReference type="NCBI Taxonomy" id="2576037"/>
    <lineage>
        <taxon>Bacteria</taxon>
        <taxon>Pseudomonadati</taxon>
        <taxon>Campylobacterota</taxon>
        <taxon>Epsilonproteobacteria</taxon>
        <taxon>Campylobacterales</taxon>
        <taxon>Arcobacteraceae</taxon>
        <taxon>Arcobacter</taxon>
    </lineage>
</organism>
<comment type="caution">
    <text evidence="1">The sequence shown here is derived from an EMBL/GenBank/DDBJ whole genome shotgun (WGS) entry which is preliminary data.</text>
</comment>